<gene>
    <name evidence="12" type="ORF">COCON_G00195260</name>
</gene>
<keyword evidence="10" id="KW-0732">Signal</keyword>
<dbReference type="AlphaFoldDB" id="A0A9Q1HR33"/>
<comment type="similarity">
    <text evidence="2 9">Belongs to the peptidase M14 family.</text>
</comment>
<dbReference type="Pfam" id="PF00246">
    <property type="entry name" value="Peptidase_M14"/>
    <property type="match status" value="1"/>
</dbReference>
<dbReference type="Gene3D" id="3.40.630.10">
    <property type="entry name" value="Zn peptidases"/>
    <property type="match status" value="1"/>
</dbReference>
<evidence type="ECO:0000256" key="2">
    <source>
        <dbReference type="ARBA" id="ARBA00005988"/>
    </source>
</evidence>
<dbReference type="PRINTS" id="PR00765">
    <property type="entry name" value="CRBOXYPTASEA"/>
</dbReference>
<dbReference type="InterPro" id="IPR000834">
    <property type="entry name" value="Peptidase_M14"/>
</dbReference>
<evidence type="ECO:0000256" key="1">
    <source>
        <dbReference type="ARBA" id="ARBA00001947"/>
    </source>
</evidence>
<evidence type="ECO:0000256" key="3">
    <source>
        <dbReference type="ARBA" id="ARBA00022645"/>
    </source>
</evidence>
<dbReference type="PROSITE" id="PS52035">
    <property type="entry name" value="PEPTIDASE_M14"/>
    <property type="match status" value="1"/>
</dbReference>
<feature type="active site" description="Proton donor/acceptor" evidence="9">
    <location>
        <position position="299"/>
    </location>
</feature>
<feature type="signal peptide" evidence="10">
    <location>
        <begin position="1"/>
        <end position="21"/>
    </location>
</feature>
<dbReference type="PANTHER" id="PTHR11705:SF19">
    <property type="entry name" value="CARBOXYPEPTIDASE O"/>
    <property type="match status" value="1"/>
</dbReference>
<dbReference type="FunFam" id="3.40.630.10:FF:000001">
    <property type="entry name" value="Carboxypeptidase B"/>
    <property type="match status" value="1"/>
</dbReference>
<feature type="chain" id="PRO_5040178728" description="Peptidase M14 domain-containing protein" evidence="10">
    <location>
        <begin position="22"/>
        <end position="377"/>
    </location>
</feature>
<evidence type="ECO:0000256" key="5">
    <source>
        <dbReference type="ARBA" id="ARBA00022723"/>
    </source>
</evidence>
<dbReference type="Proteomes" id="UP001152803">
    <property type="component" value="Unassembled WGS sequence"/>
</dbReference>
<evidence type="ECO:0000256" key="9">
    <source>
        <dbReference type="PROSITE-ProRule" id="PRU01379"/>
    </source>
</evidence>
<keyword evidence="4" id="KW-0645">Protease</keyword>
<evidence type="ECO:0000256" key="4">
    <source>
        <dbReference type="ARBA" id="ARBA00022670"/>
    </source>
</evidence>
<dbReference type="GO" id="GO:0006508">
    <property type="term" value="P:proteolysis"/>
    <property type="evidence" value="ECO:0007669"/>
    <property type="project" value="UniProtKB-KW"/>
</dbReference>
<dbReference type="InterPro" id="IPR057246">
    <property type="entry name" value="CARBOXYPEPT_ZN_1"/>
</dbReference>
<dbReference type="PROSITE" id="PS00132">
    <property type="entry name" value="CARBOXYPEPT_ZN_1"/>
    <property type="match status" value="1"/>
</dbReference>
<evidence type="ECO:0000256" key="8">
    <source>
        <dbReference type="ARBA" id="ARBA00023049"/>
    </source>
</evidence>
<evidence type="ECO:0000313" key="12">
    <source>
        <dbReference type="EMBL" id="KAJ8255662.1"/>
    </source>
</evidence>
<keyword evidence="8" id="KW-0482">Metalloprotease</keyword>
<comment type="caution">
    <text evidence="12">The sequence shown here is derived from an EMBL/GenBank/DDBJ whole genome shotgun (WGS) entry which is preliminary data.</text>
</comment>
<dbReference type="OrthoDB" id="3626597at2759"/>
<accession>A0A9Q1HR33</accession>
<comment type="cofactor">
    <cofactor evidence="1">
        <name>Zn(2+)</name>
        <dbReference type="ChEBI" id="CHEBI:29105"/>
    </cofactor>
</comment>
<keyword evidence="3" id="KW-0121">Carboxypeptidase</keyword>
<evidence type="ECO:0000256" key="10">
    <source>
        <dbReference type="SAM" id="SignalP"/>
    </source>
</evidence>
<protein>
    <recommendedName>
        <fullName evidence="11">Peptidase M14 domain-containing protein</fullName>
    </recommendedName>
</protein>
<organism evidence="12 13">
    <name type="scientific">Conger conger</name>
    <name type="common">Conger eel</name>
    <name type="synonym">Muraena conger</name>
    <dbReference type="NCBI Taxonomy" id="82655"/>
    <lineage>
        <taxon>Eukaryota</taxon>
        <taxon>Metazoa</taxon>
        <taxon>Chordata</taxon>
        <taxon>Craniata</taxon>
        <taxon>Vertebrata</taxon>
        <taxon>Euteleostomi</taxon>
        <taxon>Actinopterygii</taxon>
        <taxon>Neopterygii</taxon>
        <taxon>Teleostei</taxon>
        <taxon>Anguilliformes</taxon>
        <taxon>Congridae</taxon>
        <taxon>Conger</taxon>
    </lineage>
</organism>
<keyword evidence="13" id="KW-1185">Reference proteome</keyword>
<name>A0A9Q1HR33_CONCO</name>
<evidence type="ECO:0000313" key="13">
    <source>
        <dbReference type="Proteomes" id="UP001152803"/>
    </source>
</evidence>
<proteinExistence type="inferred from homology"/>
<dbReference type="GO" id="GO:0004181">
    <property type="term" value="F:metallocarboxypeptidase activity"/>
    <property type="evidence" value="ECO:0007669"/>
    <property type="project" value="InterPro"/>
</dbReference>
<keyword evidence="6" id="KW-0378">Hydrolase</keyword>
<evidence type="ECO:0000259" key="11">
    <source>
        <dbReference type="PROSITE" id="PS52035"/>
    </source>
</evidence>
<reference evidence="12" key="1">
    <citation type="journal article" date="2023" name="Science">
        <title>Genome structures resolve the early diversification of teleost fishes.</title>
        <authorList>
            <person name="Parey E."/>
            <person name="Louis A."/>
            <person name="Montfort J."/>
            <person name="Bouchez O."/>
            <person name="Roques C."/>
            <person name="Iampietro C."/>
            <person name="Lluch J."/>
            <person name="Castinel A."/>
            <person name="Donnadieu C."/>
            <person name="Desvignes T."/>
            <person name="Floi Bucao C."/>
            <person name="Jouanno E."/>
            <person name="Wen M."/>
            <person name="Mejri S."/>
            <person name="Dirks R."/>
            <person name="Jansen H."/>
            <person name="Henkel C."/>
            <person name="Chen W.J."/>
            <person name="Zahm M."/>
            <person name="Cabau C."/>
            <person name="Klopp C."/>
            <person name="Thompson A.W."/>
            <person name="Robinson-Rechavi M."/>
            <person name="Braasch I."/>
            <person name="Lecointre G."/>
            <person name="Bobe J."/>
            <person name="Postlethwait J.H."/>
            <person name="Berthelot C."/>
            <person name="Roest Crollius H."/>
            <person name="Guiguen Y."/>
        </authorList>
    </citation>
    <scope>NUCLEOTIDE SEQUENCE</scope>
    <source>
        <strain evidence="12">Concon-B</strain>
    </source>
</reference>
<dbReference type="PANTHER" id="PTHR11705">
    <property type="entry name" value="PROTEASE FAMILY M14 CARBOXYPEPTIDASE A,B"/>
    <property type="match status" value="1"/>
</dbReference>
<dbReference type="SUPFAM" id="SSF53187">
    <property type="entry name" value="Zn-dependent exopeptidases"/>
    <property type="match status" value="1"/>
</dbReference>
<keyword evidence="5" id="KW-0479">Metal-binding</keyword>
<dbReference type="GO" id="GO:0005615">
    <property type="term" value="C:extracellular space"/>
    <property type="evidence" value="ECO:0007669"/>
    <property type="project" value="TreeGrafter"/>
</dbReference>
<dbReference type="SMART" id="SM00631">
    <property type="entry name" value="Zn_pept"/>
    <property type="match status" value="1"/>
</dbReference>
<sequence>MAMLGCAGLILLALFMQSSNGASYRAVENYNYTKYHPMDEISTWMEQLEQEYPGLVSSEVYGKTYEGNNITLLKIGLESSSQKKVIWMDCGIHAREWIAPAFCQWFVKEILQTYKTDEHLNLMLKNVDFYVTPVLNVDGYQYSWINESTRLWRKTRSKPQETDCSCYGTDLNRNFYANWGMVGISRNCCSEIYCGSKPLSEIEAMSLTEFVEKRAQDILCFLTIHSYGQLILVPYGHPQISAPNYEELMQVGLAAAQEMKGVHGMHYTVGTSPDVLYPNSGSSRDWARLIGIPFSFTFELRDEGAHGFKLPEEQIQPACEEAYVGARSIINYVHDKAFNLTTTTTTTAPVTTPSTATATVAVWSTLLACALTTAGLL</sequence>
<feature type="domain" description="Peptidase M14" evidence="11">
    <location>
        <begin position="34"/>
        <end position="333"/>
    </location>
</feature>
<dbReference type="GO" id="GO:0008270">
    <property type="term" value="F:zinc ion binding"/>
    <property type="evidence" value="ECO:0007669"/>
    <property type="project" value="InterPro"/>
</dbReference>
<evidence type="ECO:0000256" key="7">
    <source>
        <dbReference type="ARBA" id="ARBA00022833"/>
    </source>
</evidence>
<evidence type="ECO:0000256" key="6">
    <source>
        <dbReference type="ARBA" id="ARBA00022801"/>
    </source>
</evidence>
<dbReference type="EMBL" id="JAFJMO010000015">
    <property type="protein sequence ID" value="KAJ8255662.1"/>
    <property type="molecule type" value="Genomic_DNA"/>
</dbReference>
<keyword evidence="7" id="KW-0862">Zinc</keyword>